<feature type="domain" description="Endoplasmic reticulum vesicle transporter C-terminal" evidence="2">
    <location>
        <begin position="78"/>
        <end position="260"/>
    </location>
</feature>
<dbReference type="RefSeq" id="XP_013238183.1">
    <property type="nucleotide sequence ID" value="XM_013382729.1"/>
</dbReference>
<accession>A0A098VRW0</accession>
<dbReference type="Pfam" id="PF07970">
    <property type="entry name" value="COPIIcoated_ERV"/>
    <property type="match status" value="1"/>
</dbReference>
<feature type="non-terminal residue" evidence="3">
    <location>
        <position position="1"/>
    </location>
</feature>
<dbReference type="GO" id="GO:0000139">
    <property type="term" value="C:Golgi membrane"/>
    <property type="evidence" value="ECO:0007669"/>
    <property type="project" value="TreeGrafter"/>
</dbReference>
<keyword evidence="1" id="KW-0812">Transmembrane</keyword>
<reference evidence="3 4" key="1">
    <citation type="submission" date="2014-04" db="EMBL/GenBank/DDBJ databases">
        <title>A new species of microsporidia sheds light on the evolution of extreme parasitism.</title>
        <authorList>
            <person name="Haag K.L."/>
            <person name="James T.Y."/>
            <person name="Larsson R."/>
            <person name="Schaer T.M."/>
            <person name="Refardt D."/>
            <person name="Pombert J.-F."/>
            <person name="Ebert D."/>
        </authorList>
    </citation>
    <scope>NUCLEOTIDE SEQUENCE [LARGE SCALE GENOMIC DNA]</scope>
    <source>
        <strain evidence="3 4">UGP3</strain>
        <tissue evidence="3">Spores</tissue>
    </source>
</reference>
<dbReference type="GO" id="GO:0005789">
    <property type="term" value="C:endoplasmic reticulum membrane"/>
    <property type="evidence" value="ECO:0007669"/>
    <property type="project" value="TreeGrafter"/>
</dbReference>
<dbReference type="GeneID" id="25259368"/>
<dbReference type="GO" id="GO:0006888">
    <property type="term" value="P:endoplasmic reticulum to Golgi vesicle-mediated transport"/>
    <property type="evidence" value="ECO:0007669"/>
    <property type="project" value="TreeGrafter"/>
</dbReference>
<feature type="transmembrane region" description="Helical" evidence="1">
    <location>
        <begin position="6"/>
        <end position="24"/>
    </location>
</feature>
<name>A0A098VRW0_9MICR</name>
<proteinExistence type="predicted"/>
<keyword evidence="1" id="KW-1133">Transmembrane helix</keyword>
<organism evidence="3 4">
    <name type="scientific">Mitosporidium daphniae</name>
    <dbReference type="NCBI Taxonomy" id="1485682"/>
    <lineage>
        <taxon>Eukaryota</taxon>
        <taxon>Fungi</taxon>
        <taxon>Fungi incertae sedis</taxon>
        <taxon>Microsporidia</taxon>
        <taxon>Mitosporidium</taxon>
    </lineage>
</organism>
<dbReference type="EMBL" id="JMKJ01000208">
    <property type="protein sequence ID" value="KGG51747.1"/>
    <property type="molecule type" value="Genomic_DNA"/>
</dbReference>
<dbReference type="GO" id="GO:0030134">
    <property type="term" value="C:COPII-coated ER to Golgi transport vesicle"/>
    <property type="evidence" value="ECO:0007669"/>
    <property type="project" value="TreeGrafter"/>
</dbReference>
<dbReference type="PANTHER" id="PTHR10984:SF81">
    <property type="entry name" value="ER-DERIVED VESICLES PROTEIN ERV41"/>
    <property type="match status" value="1"/>
</dbReference>
<keyword evidence="1" id="KW-0472">Membrane</keyword>
<evidence type="ECO:0000313" key="4">
    <source>
        <dbReference type="Proteomes" id="UP000029725"/>
    </source>
</evidence>
<dbReference type="HOGENOM" id="CLU_1003081_0_0_1"/>
<dbReference type="Proteomes" id="UP000029725">
    <property type="component" value="Unassembled WGS sequence"/>
</dbReference>
<dbReference type="GO" id="GO:0006890">
    <property type="term" value="P:retrograde vesicle-mediated transport, Golgi to endoplasmic reticulum"/>
    <property type="evidence" value="ECO:0007669"/>
    <property type="project" value="TreeGrafter"/>
</dbReference>
<evidence type="ECO:0000259" key="2">
    <source>
        <dbReference type="Pfam" id="PF07970"/>
    </source>
</evidence>
<evidence type="ECO:0000313" key="3">
    <source>
        <dbReference type="EMBL" id="KGG51747.1"/>
    </source>
</evidence>
<keyword evidence="4" id="KW-1185">Reference proteome</keyword>
<dbReference type="InterPro" id="IPR045888">
    <property type="entry name" value="Erv"/>
</dbReference>
<sequence length="278" mass="30525">VVSTLILYSFFFLFIFFTIYQALFPGAKSTLAIATDQSVVEEFFADLDLSVSSPCDEIAIEYSRAGGYNVIVSHLLQMDSSVSNVCRISGRISLARVAGSIQIIPVGHVGLMEKNGFIQPVIKIDRRVSFNHTIHRLEFGDAFPNRISPLNGVSSSGVNENPFFFNQYFISIIPTFWSKKSILPILSSSGVSSFQYAAQSYSRSLSENAVGKFGIFMQFDFESVIIEQTNKSLFTSESGSFGELSLLIIQLIGVLGGLGAISDTLYWLLSSYGPFSLS</sequence>
<comment type="caution">
    <text evidence="3">The sequence shown here is derived from an EMBL/GenBank/DDBJ whole genome shotgun (WGS) entry which is preliminary data.</text>
</comment>
<evidence type="ECO:0000256" key="1">
    <source>
        <dbReference type="SAM" id="Phobius"/>
    </source>
</evidence>
<dbReference type="InterPro" id="IPR012936">
    <property type="entry name" value="Erv_C"/>
</dbReference>
<dbReference type="VEuPathDB" id="MicrosporidiaDB:DI09_288p20"/>
<dbReference type="AlphaFoldDB" id="A0A098VRW0"/>
<gene>
    <name evidence="3" type="ORF">DI09_288p20</name>
</gene>
<protein>
    <recommendedName>
        <fullName evidence="2">Endoplasmic reticulum vesicle transporter C-terminal domain-containing protein</fullName>
    </recommendedName>
</protein>
<dbReference type="PANTHER" id="PTHR10984">
    <property type="entry name" value="ENDOPLASMIC RETICULUM-GOLGI INTERMEDIATE COMPARTMENT PROTEIN"/>
    <property type="match status" value="1"/>
</dbReference>
<dbReference type="OrthoDB" id="5541786at2759"/>